<dbReference type="EMBL" id="LCYI01000011">
    <property type="protein sequence ID" value="KLA31715.1"/>
    <property type="molecule type" value="Genomic_DNA"/>
</dbReference>
<evidence type="ECO:0008006" key="3">
    <source>
        <dbReference type="Google" id="ProtNLM"/>
    </source>
</evidence>
<dbReference type="InterPro" id="IPR015797">
    <property type="entry name" value="NUDIX_hydrolase-like_dom_sf"/>
</dbReference>
<sequence length="47" mass="5464">MDLTFKVEETCFNYRVGAICKHDNKILILQGDGEDFWYVPGGRVKTR</sequence>
<protein>
    <recommendedName>
        <fullName evidence="3">DNA mismatch repair protein MutT</fullName>
    </recommendedName>
</protein>
<gene>
    <name evidence="1" type="ORF">B4077_3036</name>
</gene>
<dbReference type="SUPFAM" id="SSF55811">
    <property type="entry name" value="Nudix"/>
    <property type="match status" value="1"/>
</dbReference>
<dbReference type="AlphaFoldDB" id="A0A0G8F5L8"/>
<dbReference type="Gene3D" id="3.90.79.10">
    <property type="entry name" value="Nucleoside Triphosphate Pyrophosphohydrolase"/>
    <property type="match status" value="1"/>
</dbReference>
<reference evidence="1 2" key="1">
    <citation type="submission" date="2015-04" db="EMBL/GenBank/DDBJ databases">
        <title>Draft Genome Sequences of Eight Spore-Forming Food Isolates of Bacillus cereus Genome sequencing.</title>
        <authorList>
            <person name="Krawcyk A.O."/>
            <person name="de Jong A."/>
            <person name="Eijlander R.T."/>
            <person name="Berendsen E.M."/>
            <person name="Holsappel S."/>
            <person name="Wells-Bennik M."/>
            <person name="Kuipers O.P."/>
        </authorList>
    </citation>
    <scope>NUCLEOTIDE SEQUENCE [LARGE SCALE GENOMIC DNA]</scope>
    <source>
        <strain evidence="1 2">B4077</strain>
    </source>
</reference>
<dbReference type="Proteomes" id="UP000035214">
    <property type="component" value="Unassembled WGS sequence"/>
</dbReference>
<organism evidence="1 2">
    <name type="scientific">Bacillus cereus</name>
    <dbReference type="NCBI Taxonomy" id="1396"/>
    <lineage>
        <taxon>Bacteria</taxon>
        <taxon>Bacillati</taxon>
        <taxon>Bacillota</taxon>
        <taxon>Bacilli</taxon>
        <taxon>Bacillales</taxon>
        <taxon>Bacillaceae</taxon>
        <taxon>Bacillus</taxon>
        <taxon>Bacillus cereus group</taxon>
    </lineage>
</organism>
<evidence type="ECO:0000313" key="1">
    <source>
        <dbReference type="EMBL" id="KLA31715.1"/>
    </source>
</evidence>
<dbReference type="PATRIC" id="fig|1396.428.peg.1862"/>
<proteinExistence type="predicted"/>
<evidence type="ECO:0000313" key="2">
    <source>
        <dbReference type="Proteomes" id="UP000035214"/>
    </source>
</evidence>
<name>A0A0G8F5L8_BACCE</name>
<comment type="caution">
    <text evidence="1">The sequence shown here is derived from an EMBL/GenBank/DDBJ whole genome shotgun (WGS) entry which is preliminary data.</text>
</comment>
<accession>A0A0G8F5L8</accession>